<dbReference type="Proteomes" id="UP001589818">
    <property type="component" value="Unassembled WGS sequence"/>
</dbReference>
<keyword evidence="3" id="KW-1185">Reference proteome</keyword>
<protein>
    <submittedName>
        <fullName evidence="2">Effector binding domain-containing protein</fullName>
    </submittedName>
</protein>
<dbReference type="PANTHER" id="PTHR36444">
    <property type="entry name" value="TRANSCRIPTIONAL REGULATOR PROTEIN YOBU-RELATED"/>
    <property type="match status" value="1"/>
</dbReference>
<organism evidence="2 3">
    <name type="scientific">Paenibacillus mendelii</name>
    <dbReference type="NCBI Taxonomy" id="206163"/>
    <lineage>
        <taxon>Bacteria</taxon>
        <taxon>Bacillati</taxon>
        <taxon>Bacillota</taxon>
        <taxon>Bacilli</taxon>
        <taxon>Bacillales</taxon>
        <taxon>Paenibacillaceae</taxon>
        <taxon>Paenibacillus</taxon>
    </lineage>
</organism>
<feature type="domain" description="AraC effector-binding" evidence="1">
    <location>
        <begin position="149"/>
        <end position="302"/>
    </location>
</feature>
<dbReference type="SMART" id="SM00871">
    <property type="entry name" value="AraC_E_bind"/>
    <property type="match status" value="2"/>
</dbReference>
<evidence type="ECO:0000313" key="2">
    <source>
        <dbReference type="EMBL" id="MFC0393752.1"/>
    </source>
</evidence>
<name>A0ABV6JDD3_9BACL</name>
<dbReference type="InterPro" id="IPR029442">
    <property type="entry name" value="GyrI-like"/>
</dbReference>
<dbReference type="SUPFAM" id="SSF55136">
    <property type="entry name" value="Probable bacterial effector-binding domain"/>
    <property type="match status" value="1"/>
</dbReference>
<accession>A0ABV6JDD3</accession>
<evidence type="ECO:0000259" key="1">
    <source>
        <dbReference type="SMART" id="SM00871"/>
    </source>
</evidence>
<feature type="domain" description="AraC effector-binding" evidence="1">
    <location>
        <begin position="11"/>
        <end position="147"/>
    </location>
</feature>
<proteinExistence type="predicted"/>
<comment type="caution">
    <text evidence="2">The sequence shown here is derived from an EMBL/GenBank/DDBJ whole genome shotgun (WGS) entry which is preliminary data.</text>
</comment>
<gene>
    <name evidence="2" type="ORF">ACFFJ8_20580</name>
</gene>
<dbReference type="RefSeq" id="WP_256555524.1">
    <property type="nucleotide sequence ID" value="NZ_JANHOF010000013.1"/>
</dbReference>
<dbReference type="Gene3D" id="3.20.80.10">
    <property type="entry name" value="Regulatory factor, effector binding domain"/>
    <property type="match status" value="2"/>
</dbReference>
<dbReference type="Pfam" id="PF06445">
    <property type="entry name" value="GyrI-like"/>
    <property type="match status" value="1"/>
</dbReference>
<evidence type="ECO:0000313" key="3">
    <source>
        <dbReference type="Proteomes" id="UP001589818"/>
    </source>
</evidence>
<dbReference type="InterPro" id="IPR053182">
    <property type="entry name" value="YobU-like_regulator"/>
</dbReference>
<reference evidence="2 3" key="1">
    <citation type="submission" date="2024-09" db="EMBL/GenBank/DDBJ databases">
        <authorList>
            <person name="Sun Q."/>
            <person name="Mori K."/>
        </authorList>
    </citation>
    <scope>NUCLEOTIDE SEQUENCE [LARGE SCALE GENOMIC DNA]</scope>
    <source>
        <strain evidence="2 3">CCM 4839</strain>
    </source>
</reference>
<dbReference type="PANTHER" id="PTHR36444:SF2">
    <property type="entry name" value="TRANSCRIPTIONAL REGULATOR PROTEIN YOBU-RELATED"/>
    <property type="match status" value="1"/>
</dbReference>
<dbReference type="InterPro" id="IPR010499">
    <property type="entry name" value="AraC_E-bd"/>
</dbReference>
<dbReference type="InterPro" id="IPR011256">
    <property type="entry name" value="Reg_factor_effector_dom_sf"/>
</dbReference>
<sequence>MTVKVNLEDLIEVRTAVTEHVHLVGLRGANDYEVEKRMFAELKERIDEIPNRVGSDEYLVIFCDGLLVAAQVTEFGDLPEGMAAYTLEPDEHVVFRFEEKHICEFWDYFCSEDNQAKYNLNIAKPRFEIFKESLQPAGMTEIYFPTHDREVKVLALGELKVVGLRVICKDGDAYKNEIPKAAVELKRRIGEIANRVVPERMIGVFVAGDYSQDEDGYWVCVQVEEIADVPEGMSSLTVPPQSYAVTLHKGRTDMIFRTYELLHHWIAEHGYERVQRSWHLEIYEQWGEPADTVEVLLHDTITI</sequence>
<dbReference type="EMBL" id="JBHLVF010000034">
    <property type="protein sequence ID" value="MFC0393752.1"/>
    <property type="molecule type" value="Genomic_DNA"/>
</dbReference>